<feature type="domain" description="Acyltransferase 3" evidence="2">
    <location>
        <begin position="19"/>
        <end position="360"/>
    </location>
</feature>
<name>A0A0A0BW94_9CELL</name>
<dbReference type="EMBL" id="AXCY01000002">
    <property type="protein sequence ID" value="KGM12658.1"/>
    <property type="molecule type" value="Genomic_DNA"/>
</dbReference>
<keyword evidence="1" id="KW-0812">Transmembrane</keyword>
<dbReference type="AlphaFoldDB" id="A0A0A0BW94"/>
<dbReference type="Proteomes" id="UP000029839">
    <property type="component" value="Unassembled WGS sequence"/>
</dbReference>
<feature type="transmembrane region" description="Helical" evidence="1">
    <location>
        <begin position="193"/>
        <end position="213"/>
    </location>
</feature>
<feature type="transmembrane region" description="Helical" evidence="1">
    <location>
        <begin position="138"/>
        <end position="160"/>
    </location>
</feature>
<dbReference type="RefSeq" id="WP_043602304.1">
    <property type="nucleotide sequence ID" value="NZ_AXCY01000002.1"/>
</dbReference>
<evidence type="ECO:0000256" key="1">
    <source>
        <dbReference type="SAM" id="Phobius"/>
    </source>
</evidence>
<feature type="transmembrane region" description="Helical" evidence="1">
    <location>
        <begin position="21"/>
        <end position="41"/>
    </location>
</feature>
<dbReference type="InterPro" id="IPR002656">
    <property type="entry name" value="Acyl_transf_3_dom"/>
</dbReference>
<evidence type="ECO:0000313" key="3">
    <source>
        <dbReference type="EMBL" id="KGM12658.1"/>
    </source>
</evidence>
<evidence type="ECO:0000313" key="4">
    <source>
        <dbReference type="Proteomes" id="UP000029839"/>
    </source>
</evidence>
<feature type="transmembrane region" description="Helical" evidence="1">
    <location>
        <begin position="428"/>
        <end position="449"/>
    </location>
</feature>
<dbReference type="Pfam" id="PF01757">
    <property type="entry name" value="Acyl_transf_3"/>
    <property type="match status" value="1"/>
</dbReference>
<keyword evidence="4" id="KW-1185">Reference proteome</keyword>
<dbReference type="GO" id="GO:0016747">
    <property type="term" value="F:acyltransferase activity, transferring groups other than amino-acyl groups"/>
    <property type="evidence" value="ECO:0007669"/>
    <property type="project" value="InterPro"/>
</dbReference>
<proteinExistence type="predicted"/>
<protein>
    <submittedName>
        <fullName evidence="3">Acyltransferase</fullName>
    </submittedName>
</protein>
<reference evidence="3 4" key="1">
    <citation type="submission" date="2013-08" db="EMBL/GenBank/DDBJ databases">
        <title>Genome sequencing of Cellulomonas carbonis T26.</title>
        <authorList>
            <person name="Chen F."/>
            <person name="Li Y."/>
            <person name="Wang G."/>
        </authorList>
    </citation>
    <scope>NUCLEOTIDE SEQUENCE [LARGE SCALE GENOMIC DNA]</scope>
    <source>
        <strain evidence="3 4">T26</strain>
    </source>
</reference>
<organism evidence="3 4">
    <name type="scientific">Cellulomonas carbonis T26</name>
    <dbReference type="NCBI Taxonomy" id="947969"/>
    <lineage>
        <taxon>Bacteria</taxon>
        <taxon>Bacillati</taxon>
        <taxon>Actinomycetota</taxon>
        <taxon>Actinomycetes</taxon>
        <taxon>Micrococcales</taxon>
        <taxon>Cellulomonadaceae</taxon>
        <taxon>Cellulomonas</taxon>
    </lineage>
</organism>
<feature type="transmembrane region" description="Helical" evidence="1">
    <location>
        <begin position="295"/>
        <end position="313"/>
    </location>
</feature>
<comment type="caution">
    <text evidence="3">The sequence shown here is derived from an EMBL/GenBank/DDBJ whole genome shotgun (WGS) entry which is preliminary data.</text>
</comment>
<sequence length="465" mass="48231">MGTLRERVDRTPPRRERHVDLLRVVAIGAVVLGHWLIVSIREEDGVLTGTSALVELTWAHPLTWLFQVMPVFFVVGGFANAASLTAARRRGEGDVGWLLARGARLVPPVTVLLLTVAAAAVVARLVGGDPRQVGESVAAAVLPLWFLVAYLAVVLLTPVAHALHRRFGLRVVGVLLVAVAVGDAALLGPLPDAVGYGSFLLGWVVMHQVGFAWRDGSLPRGGRAAVTMLVGGLAVLVALTVLGPYPVSMVNVPGAAVHNASPPNLALLALGTAQLGLALAVRGPSERWLHRRGPWTAVVAASTVTFTLFLWHMPTVVLVGTVLDALGALPHADVGSGAWWAWRVPWLVLLAVVLAGIVAVVGRVEQRGLGGSGRLGARLGDGRADTGTGRAVQGGHGVVVGTVVVTAYLGAALGLLSIAWAGPGVHGPFGLSTAGLAAWLGGAAALAVVRRTRSRDRRRGDVAAH</sequence>
<dbReference type="OrthoDB" id="8206682at2"/>
<feature type="transmembrane region" description="Helical" evidence="1">
    <location>
        <begin position="398"/>
        <end position="422"/>
    </location>
</feature>
<feature type="transmembrane region" description="Helical" evidence="1">
    <location>
        <begin position="344"/>
        <end position="364"/>
    </location>
</feature>
<feature type="transmembrane region" description="Helical" evidence="1">
    <location>
        <begin position="225"/>
        <end position="245"/>
    </location>
</feature>
<feature type="transmembrane region" description="Helical" evidence="1">
    <location>
        <begin position="61"/>
        <end position="84"/>
    </location>
</feature>
<keyword evidence="1" id="KW-1133">Transmembrane helix</keyword>
<gene>
    <name evidence="3" type="ORF">N868_07270</name>
</gene>
<keyword evidence="3" id="KW-0808">Transferase</keyword>
<evidence type="ECO:0000259" key="2">
    <source>
        <dbReference type="Pfam" id="PF01757"/>
    </source>
</evidence>
<keyword evidence="3" id="KW-0012">Acyltransferase</keyword>
<reference evidence="3 4" key="2">
    <citation type="journal article" date="2015" name="Stand. Genomic Sci.">
        <title>Draft genome sequence of Cellulomonas carbonis T26(T) and comparative analysis of six Cellulomonas genomes.</title>
        <authorList>
            <person name="Zhuang W."/>
            <person name="Zhang S."/>
            <person name="Xia X."/>
            <person name="Wang G."/>
        </authorList>
    </citation>
    <scope>NUCLEOTIDE SEQUENCE [LARGE SCALE GENOMIC DNA]</scope>
    <source>
        <strain evidence="3 4">T26</strain>
    </source>
</reference>
<feature type="transmembrane region" description="Helical" evidence="1">
    <location>
        <begin position="167"/>
        <end position="187"/>
    </location>
</feature>
<feature type="transmembrane region" description="Helical" evidence="1">
    <location>
        <begin position="265"/>
        <end position="283"/>
    </location>
</feature>
<keyword evidence="1" id="KW-0472">Membrane</keyword>
<accession>A0A0A0BW94</accession>
<feature type="transmembrane region" description="Helical" evidence="1">
    <location>
        <begin position="105"/>
        <end position="126"/>
    </location>
</feature>